<proteinExistence type="predicted"/>
<evidence type="ECO:0000256" key="1">
    <source>
        <dbReference type="SAM" id="Phobius"/>
    </source>
</evidence>
<keyword evidence="3" id="KW-1185">Reference proteome</keyword>
<reference evidence="2" key="2">
    <citation type="journal article" date="2007" name="Science">
        <title>Draft genome sequence of the sexually transmitted pathogen Trichomonas vaginalis.</title>
        <authorList>
            <person name="Carlton J.M."/>
            <person name="Hirt R.P."/>
            <person name="Silva J.C."/>
            <person name="Delcher A.L."/>
            <person name="Schatz M."/>
            <person name="Zhao Q."/>
            <person name="Wortman J.R."/>
            <person name="Bidwell S.L."/>
            <person name="Alsmark U.C.M."/>
            <person name="Besteiro S."/>
            <person name="Sicheritz-Ponten T."/>
            <person name="Noel C.J."/>
            <person name="Dacks J.B."/>
            <person name="Foster P.G."/>
            <person name="Simillion C."/>
            <person name="Van de Peer Y."/>
            <person name="Miranda-Saavedra D."/>
            <person name="Barton G.J."/>
            <person name="Westrop G.D."/>
            <person name="Mueller S."/>
            <person name="Dessi D."/>
            <person name="Fiori P.L."/>
            <person name="Ren Q."/>
            <person name="Paulsen I."/>
            <person name="Zhang H."/>
            <person name="Bastida-Corcuera F.D."/>
            <person name="Simoes-Barbosa A."/>
            <person name="Brown M.T."/>
            <person name="Hayes R.D."/>
            <person name="Mukherjee M."/>
            <person name="Okumura C.Y."/>
            <person name="Schneider R."/>
            <person name="Smith A.J."/>
            <person name="Vanacova S."/>
            <person name="Villalvazo M."/>
            <person name="Haas B.J."/>
            <person name="Pertea M."/>
            <person name="Feldblyum T.V."/>
            <person name="Utterback T.R."/>
            <person name="Shu C.L."/>
            <person name="Osoegawa K."/>
            <person name="de Jong P.J."/>
            <person name="Hrdy I."/>
            <person name="Horvathova L."/>
            <person name="Zubacova Z."/>
            <person name="Dolezal P."/>
            <person name="Malik S.B."/>
            <person name="Logsdon J.M. Jr."/>
            <person name="Henze K."/>
            <person name="Gupta A."/>
            <person name="Wang C.C."/>
            <person name="Dunne R.L."/>
            <person name="Upcroft J.A."/>
            <person name="Upcroft P."/>
            <person name="White O."/>
            <person name="Salzberg S.L."/>
            <person name="Tang P."/>
            <person name="Chiu C.-H."/>
            <person name="Lee Y.-S."/>
            <person name="Embley T.M."/>
            <person name="Coombs G.H."/>
            <person name="Mottram J.C."/>
            <person name="Tachezy J."/>
            <person name="Fraser-Liggett C.M."/>
            <person name="Johnson P.J."/>
        </authorList>
    </citation>
    <scope>NUCLEOTIDE SEQUENCE [LARGE SCALE GENOMIC DNA]</scope>
    <source>
        <strain evidence="2">G3</strain>
    </source>
</reference>
<dbReference type="EMBL" id="DS113601">
    <property type="protein sequence ID" value="EAY00450.1"/>
    <property type="molecule type" value="Genomic_DNA"/>
</dbReference>
<feature type="transmembrane region" description="Helical" evidence="1">
    <location>
        <begin position="406"/>
        <end position="428"/>
    </location>
</feature>
<name>A2F3S8_TRIV3</name>
<feature type="transmembrane region" description="Helical" evidence="1">
    <location>
        <begin position="107"/>
        <end position="128"/>
    </location>
</feature>
<keyword evidence="1" id="KW-0472">Membrane</keyword>
<evidence type="ECO:0000313" key="2">
    <source>
        <dbReference type="EMBL" id="EAY00450.1"/>
    </source>
</evidence>
<gene>
    <name evidence="2" type="ORF">TVAG_084870</name>
</gene>
<dbReference type="AlphaFoldDB" id="A2F3S8"/>
<organism evidence="2 3">
    <name type="scientific">Trichomonas vaginalis (strain ATCC PRA-98 / G3)</name>
    <dbReference type="NCBI Taxonomy" id="412133"/>
    <lineage>
        <taxon>Eukaryota</taxon>
        <taxon>Metamonada</taxon>
        <taxon>Parabasalia</taxon>
        <taxon>Trichomonadida</taxon>
        <taxon>Trichomonadidae</taxon>
        <taxon>Trichomonas</taxon>
    </lineage>
</organism>
<dbReference type="InParanoid" id="A2F3S8"/>
<feature type="transmembrane region" description="Helical" evidence="1">
    <location>
        <begin position="603"/>
        <end position="627"/>
    </location>
</feature>
<dbReference type="Proteomes" id="UP000001542">
    <property type="component" value="Unassembled WGS sequence"/>
</dbReference>
<dbReference type="VEuPathDB" id="TrichDB:TVAGG3_1040250"/>
<reference evidence="2" key="1">
    <citation type="submission" date="2006-10" db="EMBL/GenBank/DDBJ databases">
        <authorList>
            <person name="Amadeo P."/>
            <person name="Zhao Q."/>
            <person name="Wortman J."/>
            <person name="Fraser-Liggett C."/>
            <person name="Carlton J."/>
        </authorList>
    </citation>
    <scope>NUCLEOTIDE SEQUENCE</scope>
    <source>
        <strain evidence="2">G3</strain>
    </source>
</reference>
<protein>
    <submittedName>
        <fullName evidence="2">Uncharacterized protein</fullName>
    </submittedName>
</protein>
<feature type="transmembrane region" description="Helical" evidence="1">
    <location>
        <begin position="20"/>
        <end position="42"/>
    </location>
</feature>
<feature type="transmembrane region" description="Helical" evidence="1">
    <location>
        <begin position="48"/>
        <end position="69"/>
    </location>
</feature>
<sequence>MFYSPRIMFLADITLNWNSLSSMLITLCNGLLSMLTSASISITDSKISILFATLIITYLQLFLSVYLFVNVSFINRKIGSIYSGILFGCGAANIVNIIAVYKTINYTIIFFATILLVIASVPIFLMISNKIVQKALTRISFVDNENQKQVYNKADEFISDVKLTIEFCPLQVFSWTLYEFFLELEPRNNDLILLYCRLISAFPRYQYHLDDVAKFMNYSTLKLRRIYFLQLSHIIRHRHTTTTTEVISFFNDYDNQNRTLQLLTQKFWENVLSENRSAFWTTMLDYNKEIKNMEVLVRQAINDFENSPEVISQAIRVYQTVTFNFHQANKHSDELKLLMSGVPAHPDRALPNILSVFPMIGGISADVVQDIEISGHAIDMHDIDSDLMQRKEVVYDLLSHQKVGQIWLQVIYFILASVLLVVFGSVYISKLSSTVVNEITQTSDFMIEASTLLHVFSRYALFKSFNKGLYHTKDTPMSNSDETMKQISPNWYPEYLSKYDPSDTKMASLEYSLKKELGLTVEKLRELDQTRENVKVFNDRFLVEQFEPYNYTLNELMVNIFSYEKLDLTFLQMTKTAFTYLKDIIAEFADATDFTNTPLSINILMILTLLIDLLVYCLPMVLYYFLIHVQMEDICSMYFSLPMSEVKKIIGDQTKAKKENSLAMTLISSSDNKFLNFPMAIVQYTLCVACSLQLQAPTQ</sequence>
<dbReference type="RefSeq" id="XP_001313379.1">
    <property type="nucleotide sequence ID" value="XM_001313378.1"/>
</dbReference>
<dbReference type="VEuPathDB" id="TrichDB:TVAG_084870"/>
<feature type="transmembrane region" description="Helical" evidence="1">
    <location>
        <begin position="81"/>
        <end position="101"/>
    </location>
</feature>
<dbReference type="OrthoDB" id="1890790at2759"/>
<evidence type="ECO:0000313" key="3">
    <source>
        <dbReference type="Proteomes" id="UP000001542"/>
    </source>
</evidence>
<keyword evidence="1" id="KW-0812">Transmembrane</keyword>
<accession>A2F3S8</accession>
<dbReference type="KEGG" id="tva:4758271"/>
<keyword evidence="1" id="KW-1133">Transmembrane helix</keyword>